<evidence type="ECO:0000256" key="2">
    <source>
        <dbReference type="ARBA" id="ARBA00006561"/>
    </source>
</evidence>
<accession>A0A7C4EU86</accession>
<dbReference type="Gene3D" id="3.30.70.20">
    <property type="match status" value="1"/>
</dbReference>
<evidence type="ECO:0000256" key="3">
    <source>
        <dbReference type="ARBA" id="ARBA00022485"/>
    </source>
</evidence>
<feature type="domain" description="4Fe-4S ferredoxin-type" evidence="10">
    <location>
        <begin position="82"/>
        <end position="116"/>
    </location>
</feature>
<keyword evidence="5" id="KW-0274">FAD</keyword>
<comment type="similarity">
    <text evidence="2">Belongs to the HdrA family.</text>
</comment>
<feature type="domain" description="4Fe-4S ferredoxin-type" evidence="10">
    <location>
        <begin position="35"/>
        <end position="65"/>
    </location>
</feature>
<dbReference type="GO" id="GO:0016491">
    <property type="term" value="F:oxidoreductase activity"/>
    <property type="evidence" value="ECO:0007669"/>
    <property type="project" value="UniProtKB-KW"/>
</dbReference>
<keyword evidence="8" id="KW-0411">Iron-sulfur</keyword>
<evidence type="ECO:0000256" key="6">
    <source>
        <dbReference type="ARBA" id="ARBA00023002"/>
    </source>
</evidence>
<gene>
    <name evidence="11" type="ORF">ENV54_08745</name>
</gene>
<dbReference type="AlphaFoldDB" id="A0A7C4EU86"/>
<keyword evidence="9" id="KW-0175">Coiled coil</keyword>
<evidence type="ECO:0000256" key="7">
    <source>
        <dbReference type="ARBA" id="ARBA00023004"/>
    </source>
</evidence>
<evidence type="ECO:0000256" key="9">
    <source>
        <dbReference type="SAM" id="Coils"/>
    </source>
</evidence>
<comment type="caution">
    <text evidence="11">The sequence shown here is derived from an EMBL/GenBank/DDBJ whole genome shotgun (WGS) entry which is preliminary data.</text>
</comment>
<dbReference type="PANTHER" id="PTHR43498:SF1">
    <property type="entry name" value="COB--COM HETERODISULFIDE REDUCTASE IRON-SULFUR SUBUNIT A"/>
    <property type="match status" value="1"/>
</dbReference>
<proteinExistence type="inferred from homology"/>
<evidence type="ECO:0000256" key="4">
    <source>
        <dbReference type="ARBA" id="ARBA00022723"/>
    </source>
</evidence>
<organism evidence="11">
    <name type="scientific">Desulfomonile tiedjei</name>
    <dbReference type="NCBI Taxonomy" id="2358"/>
    <lineage>
        <taxon>Bacteria</taxon>
        <taxon>Pseudomonadati</taxon>
        <taxon>Thermodesulfobacteriota</taxon>
        <taxon>Desulfomonilia</taxon>
        <taxon>Desulfomonilales</taxon>
        <taxon>Desulfomonilaceae</taxon>
        <taxon>Desulfomonile</taxon>
    </lineage>
</organism>
<feature type="coiled-coil region" evidence="9">
    <location>
        <begin position="177"/>
        <end position="204"/>
    </location>
</feature>
<evidence type="ECO:0000313" key="11">
    <source>
        <dbReference type="EMBL" id="HGH61371.1"/>
    </source>
</evidence>
<reference evidence="11" key="1">
    <citation type="journal article" date="2020" name="mSystems">
        <title>Genome- and Community-Level Interaction Insights into Carbon Utilization and Element Cycling Functions of Hydrothermarchaeota in Hydrothermal Sediment.</title>
        <authorList>
            <person name="Zhou Z."/>
            <person name="Liu Y."/>
            <person name="Xu W."/>
            <person name="Pan J."/>
            <person name="Luo Z.H."/>
            <person name="Li M."/>
        </authorList>
    </citation>
    <scope>NUCLEOTIDE SEQUENCE [LARGE SCALE GENOMIC DNA]</scope>
    <source>
        <strain evidence="11">SpSt-769</strain>
    </source>
</reference>
<evidence type="ECO:0000259" key="10">
    <source>
        <dbReference type="PROSITE" id="PS51379"/>
    </source>
</evidence>
<evidence type="ECO:0000256" key="1">
    <source>
        <dbReference type="ARBA" id="ARBA00001974"/>
    </source>
</evidence>
<name>A0A7C4EU86_9BACT</name>
<dbReference type="SUPFAM" id="SSF54862">
    <property type="entry name" value="4Fe-4S ferredoxins"/>
    <property type="match status" value="1"/>
</dbReference>
<dbReference type="GO" id="GO:0046872">
    <property type="term" value="F:metal ion binding"/>
    <property type="evidence" value="ECO:0007669"/>
    <property type="project" value="UniProtKB-KW"/>
</dbReference>
<dbReference type="InterPro" id="IPR017900">
    <property type="entry name" value="4Fe4S_Fe_S_CS"/>
</dbReference>
<dbReference type="Pfam" id="PF00037">
    <property type="entry name" value="Fer4"/>
    <property type="match status" value="1"/>
</dbReference>
<dbReference type="InterPro" id="IPR036188">
    <property type="entry name" value="FAD/NAD-bd_sf"/>
</dbReference>
<dbReference type="EMBL" id="DTGT01000272">
    <property type="protein sequence ID" value="HGH61371.1"/>
    <property type="molecule type" value="Genomic_DNA"/>
</dbReference>
<dbReference type="Gene3D" id="3.50.50.60">
    <property type="entry name" value="FAD/NAD(P)-binding domain"/>
    <property type="match status" value="2"/>
</dbReference>
<dbReference type="InterPro" id="IPR039650">
    <property type="entry name" value="HdrA-like"/>
</dbReference>
<evidence type="ECO:0000256" key="5">
    <source>
        <dbReference type="ARBA" id="ARBA00022827"/>
    </source>
</evidence>
<dbReference type="SUPFAM" id="SSF51905">
    <property type="entry name" value="FAD/NAD(P)-binding domain"/>
    <property type="match status" value="1"/>
</dbReference>
<sequence length="415" mass="45856">MLDVGRHPKINVLAYSEITDFSGHVGDFRVKVRQKARYVDASRCTACGACAEKCPTKVPNEFNFGLDMRKAIYKDYAQGIPSVYTIDPQHCKVLTGGKCGVCAKVCQAKAIDYEQKDSEVELNVASVIVSTGYELFDATQISEYGYGRLPNVISSLEMERLLSAGGPTKGHLTRPSVIHGEARLKELQKLIKKAEKAENADELAALKKEQEWLEDHVQRYHTAKKLGFIQCVGSRDFRFHKYCSSYCCMHSIKEAIIAREHEPETVSYIFYMDLRTVGKGFEEYKVRGAKVSGLRYIRGRVAEILQDKDLNPVVYYEDTEQRKVVSLTLDMVILANACSAPKGIVNLASMLGLELDENHFVKTHPNRPLDTSVPGIFTCGCAQGPLDIPESVAQASSAAAKAAEVVMTGGRAVAV</sequence>
<keyword evidence="3" id="KW-0004">4Fe-4S</keyword>
<keyword evidence="5" id="KW-0285">Flavoprotein</keyword>
<dbReference type="GO" id="GO:0051539">
    <property type="term" value="F:4 iron, 4 sulfur cluster binding"/>
    <property type="evidence" value="ECO:0007669"/>
    <property type="project" value="UniProtKB-KW"/>
</dbReference>
<keyword evidence="7" id="KW-0408">Iron</keyword>
<comment type="cofactor">
    <cofactor evidence="1">
        <name>FAD</name>
        <dbReference type="ChEBI" id="CHEBI:57692"/>
    </cofactor>
</comment>
<dbReference type="InterPro" id="IPR017896">
    <property type="entry name" value="4Fe4S_Fe-S-bd"/>
</dbReference>
<dbReference type="PROSITE" id="PS00198">
    <property type="entry name" value="4FE4S_FER_1"/>
    <property type="match status" value="1"/>
</dbReference>
<protein>
    <submittedName>
        <fullName evidence="11">CoB--CoM heterodisulfide reductase iron-sulfur subunit A family protein</fullName>
    </submittedName>
</protein>
<keyword evidence="4" id="KW-0479">Metal-binding</keyword>
<evidence type="ECO:0000256" key="8">
    <source>
        <dbReference type="ARBA" id="ARBA00023014"/>
    </source>
</evidence>
<dbReference type="PANTHER" id="PTHR43498">
    <property type="entry name" value="FERREDOXIN:COB-COM HETERODISULFIDE REDUCTASE SUBUNIT A"/>
    <property type="match status" value="1"/>
</dbReference>
<keyword evidence="6" id="KW-0560">Oxidoreductase</keyword>
<dbReference type="PROSITE" id="PS51379">
    <property type="entry name" value="4FE4S_FER_2"/>
    <property type="match status" value="2"/>
</dbReference>